<comment type="caution">
    <text evidence="2">The sequence shown here is derived from an EMBL/GenBank/DDBJ whole genome shotgun (WGS) entry which is preliminary data.</text>
</comment>
<accession>X6PCR0</accession>
<dbReference type="Proteomes" id="UP000023152">
    <property type="component" value="Unassembled WGS sequence"/>
</dbReference>
<gene>
    <name evidence="2" type="ORF">RFI_01073</name>
</gene>
<sequence length="253" mass="28946">MRGPLNFRFRKSLVMCKIIAWKGVIVWIIEIVLFSKMGLALDYFENKDLSNIFNNSCYDCKVTKDCISGWNCINRQCVFRDCKSDSDCGVKEYCFKYSCCLSNNRNVNNSWSVSNINTLCITKLTSCSAIYNYYENDTHVDIPESKEKKVCANDGKYYKNVTSVICKGLCVAEKKSVCGSNEKKEWTTEIYDKYFTGKYKYITYVVCAIILLFILCVCGVSGFYCAARHSSSAKHTYSGAHESPSNQYNWNPE</sequence>
<keyword evidence="1" id="KW-0812">Transmembrane</keyword>
<keyword evidence="1" id="KW-1133">Transmembrane helix</keyword>
<keyword evidence="3" id="KW-1185">Reference proteome</keyword>
<dbReference type="AlphaFoldDB" id="X6PCR0"/>
<evidence type="ECO:0000313" key="2">
    <source>
        <dbReference type="EMBL" id="ETO35991.1"/>
    </source>
</evidence>
<name>X6PCR0_RETFI</name>
<keyword evidence="1" id="KW-0472">Membrane</keyword>
<feature type="transmembrane region" description="Helical" evidence="1">
    <location>
        <begin position="12"/>
        <end position="34"/>
    </location>
</feature>
<proteinExistence type="predicted"/>
<evidence type="ECO:0000256" key="1">
    <source>
        <dbReference type="SAM" id="Phobius"/>
    </source>
</evidence>
<organism evidence="2 3">
    <name type="scientific">Reticulomyxa filosa</name>
    <dbReference type="NCBI Taxonomy" id="46433"/>
    <lineage>
        <taxon>Eukaryota</taxon>
        <taxon>Sar</taxon>
        <taxon>Rhizaria</taxon>
        <taxon>Retaria</taxon>
        <taxon>Foraminifera</taxon>
        <taxon>Monothalamids</taxon>
        <taxon>Reticulomyxidae</taxon>
        <taxon>Reticulomyxa</taxon>
    </lineage>
</organism>
<reference evidence="2 3" key="1">
    <citation type="journal article" date="2013" name="Curr. Biol.">
        <title>The Genome of the Foraminiferan Reticulomyxa filosa.</title>
        <authorList>
            <person name="Glockner G."/>
            <person name="Hulsmann N."/>
            <person name="Schleicher M."/>
            <person name="Noegel A.A."/>
            <person name="Eichinger L."/>
            <person name="Gallinger C."/>
            <person name="Pawlowski J."/>
            <person name="Sierra R."/>
            <person name="Euteneuer U."/>
            <person name="Pillet L."/>
            <person name="Moustafa A."/>
            <person name="Platzer M."/>
            <person name="Groth M."/>
            <person name="Szafranski K."/>
            <person name="Schliwa M."/>
        </authorList>
    </citation>
    <scope>NUCLEOTIDE SEQUENCE [LARGE SCALE GENOMIC DNA]</scope>
</reference>
<protein>
    <submittedName>
        <fullName evidence="2">Uncharacterized protein</fullName>
    </submittedName>
</protein>
<evidence type="ECO:0000313" key="3">
    <source>
        <dbReference type="Proteomes" id="UP000023152"/>
    </source>
</evidence>
<dbReference type="EMBL" id="ASPP01001100">
    <property type="protein sequence ID" value="ETO35991.1"/>
    <property type="molecule type" value="Genomic_DNA"/>
</dbReference>
<feature type="transmembrane region" description="Helical" evidence="1">
    <location>
        <begin position="201"/>
        <end position="227"/>
    </location>
</feature>